<protein>
    <submittedName>
        <fullName evidence="1">Uncharacterized protein</fullName>
    </submittedName>
</protein>
<keyword evidence="2" id="KW-1185">Reference proteome</keyword>
<dbReference type="AlphaFoldDB" id="A0AAE3NWJ8"/>
<evidence type="ECO:0000313" key="2">
    <source>
        <dbReference type="Proteomes" id="UP001220964"/>
    </source>
</evidence>
<evidence type="ECO:0000313" key="1">
    <source>
        <dbReference type="EMBL" id="MDF0603576.1"/>
    </source>
</evidence>
<gene>
    <name evidence="1" type="ORF">P1J78_22865</name>
</gene>
<dbReference type="RefSeq" id="WP_275569693.1">
    <property type="nucleotide sequence ID" value="NZ_JARGYC010000105.1"/>
</dbReference>
<name>A0AAE3NWJ8_9RHOB</name>
<proteinExistence type="predicted"/>
<organism evidence="1 2">
    <name type="scientific">Psychromarinibacter sediminicola</name>
    <dbReference type="NCBI Taxonomy" id="3033385"/>
    <lineage>
        <taxon>Bacteria</taxon>
        <taxon>Pseudomonadati</taxon>
        <taxon>Pseudomonadota</taxon>
        <taxon>Alphaproteobacteria</taxon>
        <taxon>Rhodobacterales</taxon>
        <taxon>Paracoccaceae</taxon>
        <taxon>Psychromarinibacter</taxon>
    </lineage>
</organism>
<sequence length="75" mass="8412">MLHETTIDIDTDWGFLEDVPAVFHVDINSTLDVVRSIKLKTAAGLDRDVWVTLAGYGEIKGIENFLEENFFDLAA</sequence>
<reference evidence="1" key="1">
    <citation type="submission" date="2023-03" db="EMBL/GenBank/DDBJ databases">
        <title>Multiphase analysis and comparison of six strains from genera Psychromarinibacter, Lutimaribacter, and Maritimibacter, including a novel species: Psychromarinibacter sediminicola sp. nov.</title>
        <authorList>
            <person name="Wang Y.-H."/>
            <person name="Ye M.-Q."/>
            <person name="Du Z.-J."/>
        </authorList>
    </citation>
    <scope>NUCLEOTIDE SEQUENCE</scope>
    <source>
        <strain evidence="1">C21-152</strain>
    </source>
</reference>
<dbReference type="Proteomes" id="UP001220964">
    <property type="component" value="Unassembled WGS sequence"/>
</dbReference>
<accession>A0AAE3NWJ8</accession>
<comment type="caution">
    <text evidence="1">The sequence shown here is derived from an EMBL/GenBank/DDBJ whole genome shotgun (WGS) entry which is preliminary data.</text>
</comment>
<dbReference type="EMBL" id="JARGYC010000105">
    <property type="protein sequence ID" value="MDF0603576.1"/>
    <property type="molecule type" value="Genomic_DNA"/>
</dbReference>